<dbReference type="AlphaFoldDB" id="A0A6C0KPB1"/>
<proteinExistence type="predicted"/>
<organism evidence="1">
    <name type="scientific">viral metagenome</name>
    <dbReference type="NCBI Taxonomy" id="1070528"/>
    <lineage>
        <taxon>unclassified sequences</taxon>
        <taxon>metagenomes</taxon>
        <taxon>organismal metagenomes</taxon>
    </lineage>
</organism>
<sequence>MLNNDSNITVVYKTYENDLKWLYYSLLSLKKFVKGINEIIIYCHDKCYDELHKLINQINIECSIISVAYDYHGYIKQMVVKSECYKDIKTDYIVILDSDLLFQEDLNLKDLIEPSGKIKWYYNNNISEVAEERVWKIAYESMTKTKQDFYYMANNFPFVFTKKSMEEASIKFRQIHGIDYNNYCLNRCINYNIQISDSIRERFCDLAQIFEEFEWLGYYCHNFSDEYIFIPQEFRNLSTRPKIMQFWSHGGLTSDIKNQIENILDIK</sequence>
<dbReference type="InterPro" id="IPR045499">
    <property type="entry name" value="DUF6492"/>
</dbReference>
<accession>A0A6C0KPB1</accession>
<evidence type="ECO:0000313" key="1">
    <source>
        <dbReference type="EMBL" id="QHU19021.1"/>
    </source>
</evidence>
<dbReference type="SUPFAM" id="SSF53448">
    <property type="entry name" value="Nucleotide-diphospho-sugar transferases"/>
    <property type="match status" value="1"/>
</dbReference>
<protein>
    <recommendedName>
        <fullName evidence="2">Nucleotide-diphospho-sugar transferase domain-containing protein</fullName>
    </recommendedName>
</protein>
<name>A0A6C0KPB1_9ZZZZ</name>
<dbReference type="InterPro" id="IPR029044">
    <property type="entry name" value="Nucleotide-diphossugar_trans"/>
</dbReference>
<reference evidence="1" key="1">
    <citation type="journal article" date="2020" name="Nature">
        <title>Giant virus diversity and host interactions through global metagenomics.</title>
        <authorList>
            <person name="Schulz F."/>
            <person name="Roux S."/>
            <person name="Paez-Espino D."/>
            <person name="Jungbluth S."/>
            <person name="Walsh D.A."/>
            <person name="Denef V.J."/>
            <person name="McMahon K.D."/>
            <person name="Konstantinidis K.T."/>
            <person name="Eloe-Fadrosh E.A."/>
            <person name="Kyrpides N.C."/>
            <person name="Woyke T."/>
        </authorList>
    </citation>
    <scope>NUCLEOTIDE SEQUENCE</scope>
    <source>
        <strain evidence="1">GVMAG-S-3300013014-104</strain>
    </source>
</reference>
<dbReference type="EMBL" id="MN740943">
    <property type="protein sequence ID" value="QHU19021.1"/>
    <property type="molecule type" value="Genomic_DNA"/>
</dbReference>
<evidence type="ECO:0008006" key="2">
    <source>
        <dbReference type="Google" id="ProtNLM"/>
    </source>
</evidence>
<dbReference type="Pfam" id="PF20102">
    <property type="entry name" value="DUF6492"/>
    <property type="match status" value="1"/>
</dbReference>